<proteinExistence type="predicted"/>
<dbReference type="EMBL" id="CP006664">
    <property type="protein sequence ID" value="AIJ07503.1"/>
    <property type="molecule type" value="Genomic_DNA"/>
</dbReference>
<gene>
    <name evidence="1" type="ORF">ETEE_1038</name>
</gene>
<accession>A0A076LLB4</accession>
<sequence length="39" mass="4628">MSSMLTHYTVELILRFYHKALLMVSIDLFTAEQFHSQLI</sequence>
<dbReference type="HOGENOM" id="CLU_3308811_0_0_6"/>
<name>A0A076LLB4_9GAMM</name>
<reference evidence="1 2" key="1">
    <citation type="journal article" date="2012" name="PLoS ONE">
        <title>Edwardsiella comparative phylogenomics reveal the new intra/inter-species taxonomic relationships, virulence evolution and niche adaptation mechanisms.</title>
        <authorList>
            <person name="Yang M."/>
            <person name="Lv Y."/>
            <person name="Xiao J."/>
            <person name="Wu H."/>
            <person name="Zheng H."/>
            <person name="Liu Q."/>
            <person name="Zhang Y."/>
            <person name="Wang Q."/>
        </authorList>
    </citation>
    <scope>NUCLEOTIDE SEQUENCE [LARGE SCALE GENOMIC DNA]</scope>
    <source>
        <strain evidence="2">080813</strain>
    </source>
</reference>
<organism evidence="1 2">
    <name type="scientific">Edwardsiella anguillarum ET080813</name>
    <dbReference type="NCBI Taxonomy" id="667120"/>
    <lineage>
        <taxon>Bacteria</taxon>
        <taxon>Pseudomonadati</taxon>
        <taxon>Pseudomonadota</taxon>
        <taxon>Gammaproteobacteria</taxon>
        <taxon>Enterobacterales</taxon>
        <taxon>Hafniaceae</taxon>
        <taxon>Edwardsiella</taxon>
    </lineage>
</organism>
<dbReference type="AlphaFoldDB" id="A0A076LLB4"/>
<evidence type="ECO:0000313" key="1">
    <source>
        <dbReference type="EMBL" id="AIJ07503.1"/>
    </source>
</evidence>
<evidence type="ECO:0000313" key="2">
    <source>
        <dbReference type="Proteomes" id="UP000028681"/>
    </source>
</evidence>
<dbReference type="KEGG" id="ete:ETEE_1038"/>
<dbReference type="Proteomes" id="UP000028681">
    <property type="component" value="Chromosome"/>
</dbReference>
<protein>
    <submittedName>
        <fullName evidence="1">Uncharacterized protein</fullName>
    </submittedName>
</protein>